<dbReference type="GeneID" id="81406838"/>
<reference evidence="1" key="2">
    <citation type="journal article" date="2023" name="IMA Fungus">
        <title>Comparative genomic study of the Penicillium genus elucidates a diverse pangenome and 15 lateral gene transfer events.</title>
        <authorList>
            <person name="Petersen C."/>
            <person name="Sorensen T."/>
            <person name="Nielsen M.R."/>
            <person name="Sondergaard T.E."/>
            <person name="Sorensen J.L."/>
            <person name="Fitzpatrick D.A."/>
            <person name="Frisvad J.C."/>
            <person name="Nielsen K.L."/>
        </authorList>
    </citation>
    <scope>NUCLEOTIDE SEQUENCE</scope>
    <source>
        <strain evidence="1">IBT 22155</strain>
    </source>
</reference>
<name>A0A9W9GVL6_9EURO</name>
<accession>A0A9W9GVL6</accession>
<reference evidence="1" key="1">
    <citation type="submission" date="2022-11" db="EMBL/GenBank/DDBJ databases">
        <authorList>
            <person name="Petersen C."/>
        </authorList>
    </citation>
    <scope>NUCLEOTIDE SEQUENCE</scope>
    <source>
        <strain evidence="1">IBT 22155</strain>
    </source>
</reference>
<evidence type="ECO:0000313" key="2">
    <source>
        <dbReference type="Proteomes" id="UP001149079"/>
    </source>
</evidence>
<sequence>MAWLASVQHPVQHTGMQMAVARRILELRLAKAHHVDARVRDGHLASVLHRIMHSTSSTLEQSSDRDFVTSSGRQAAFRPLAEGSDSAMICCADQDGKIECEHWENEMSNSVCSHSLDHVGDSASRSSGIPLEVSD</sequence>
<protein>
    <submittedName>
        <fullName evidence="1">Uncharacterized protein</fullName>
    </submittedName>
</protein>
<dbReference type="Proteomes" id="UP001149079">
    <property type="component" value="Unassembled WGS sequence"/>
</dbReference>
<dbReference type="AlphaFoldDB" id="A0A9W9GVL6"/>
<organism evidence="1 2">
    <name type="scientific">Penicillium bovifimosum</name>
    <dbReference type="NCBI Taxonomy" id="126998"/>
    <lineage>
        <taxon>Eukaryota</taxon>
        <taxon>Fungi</taxon>
        <taxon>Dikarya</taxon>
        <taxon>Ascomycota</taxon>
        <taxon>Pezizomycotina</taxon>
        <taxon>Eurotiomycetes</taxon>
        <taxon>Eurotiomycetidae</taxon>
        <taxon>Eurotiales</taxon>
        <taxon>Aspergillaceae</taxon>
        <taxon>Penicillium</taxon>
    </lineage>
</organism>
<keyword evidence="2" id="KW-1185">Reference proteome</keyword>
<comment type="caution">
    <text evidence="1">The sequence shown here is derived from an EMBL/GenBank/DDBJ whole genome shotgun (WGS) entry which is preliminary data.</text>
</comment>
<dbReference type="EMBL" id="JAPQKL010000005">
    <property type="protein sequence ID" value="KAJ5130885.1"/>
    <property type="molecule type" value="Genomic_DNA"/>
</dbReference>
<proteinExistence type="predicted"/>
<gene>
    <name evidence="1" type="ORF">N7515_006924</name>
</gene>
<dbReference type="RefSeq" id="XP_056521264.1">
    <property type="nucleotide sequence ID" value="XM_056667668.1"/>
</dbReference>
<evidence type="ECO:0000313" key="1">
    <source>
        <dbReference type="EMBL" id="KAJ5130885.1"/>
    </source>
</evidence>